<dbReference type="eggNOG" id="COG0520">
    <property type="taxonomic scope" value="Bacteria"/>
</dbReference>
<dbReference type="STRING" id="293826.Amet_4789"/>
<dbReference type="KEGG" id="amt:Amet_4789"/>
<dbReference type="EC" id="2.8.1.7" evidence="3"/>
<dbReference type="PANTHER" id="PTHR43586">
    <property type="entry name" value="CYSTEINE DESULFURASE"/>
    <property type="match status" value="1"/>
</dbReference>
<proteinExistence type="inferred from homology"/>
<dbReference type="NCBIfam" id="TIGR01977">
    <property type="entry name" value="am_tr_V_EF2568"/>
    <property type="match status" value="1"/>
</dbReference>
<dbReference type="InterPro" id="IPR010969">
    <property type="entry name" value="Cys_dSase-rel_unknwn_funct"/>
</dbReference>
<accession>A6TXD7</accession>
<evidence type="ECO:0000256" key="2">
    <source>
        <dbReference type="ARBA" id="ARBA00010447"/>
    </source>
</evidence>
<protein>
    <recommendedName>
        <fullName evidence="3">cysteine desulfurase</fullName>
        <ecNumber evidence="3">2.8.1.7</ecNumber>
    </recommendedName>
</protein>
<dbReference type="PIRSF" id="PIRSF005572">
    <property type="entry name" value="NifS"/>
    <property type="match status" value="1"/>
</dbReference>
<dbReference type="InterPro" id="IPR000192">
    <property type="entry name" value="Aminotrans_V_dom"/>
</dbReference>
<dbReference type="RefSeq" id="WP_012065740.1">
    <property type="nucleotide sequence ID" value="NC_009633.1"/>
</dbReference>
<sequence length="381" mass="42040">MIYLDNAATTYPKPEAVYEAVLNHMKNAGANPGRSGHKLALEAGRGIFTVREQLSELFNIDNPMQIIFTANATEALNLAIKGALNKGDHVITSSMEHNSVLRPIKALEEIGIENTIIQCDRTGYLNIEDVKRALRKNTRMIAITHASNVTGTIQSIEAIGKIARESKALFLVDAAQTAGVYEIDVKKMNIDLLAAPGHKGLMGPQGTGFLYIREEVEVRHFKEGGTGSKSEELIQPTILPDRYESGTLNTPGIVGLGAGIQFILQEGLDKIRRHEEELTQYFIKRLKEVEMVKIYGPQDATKQAAVVSINIGEEDSSEMAYIFDQMFEIAVRSGLHCAAMAHKTIGTFEQGTIRFGMGYFNKEEEIDVVIEAIKTICEQLE</sequence>
<evidence type="ECO:0000313" key="8">
    <source>
        <dbReference type="EMBL" id="ABR50855.1"/>
    </source>
</evidence>
<evidence type="ECO:0000256" key="3">
    <source>
        <dbReference type="ARBA" id="ARBA00012239"/>
    </source>
</evidence>
<dbReference type="InterPro" id="IPR015421">
    <property type="entry name" value="PyrdxlP-dep_Trfase_major"/>
</dbReference>
<dbReference type="SUPFAM" id="SSF53383">
    <property type="entry name" value="PLP-dependent transferases"/>
    <property type="match status" value="1"/>
</dbReference>
<dbReference type="EMBL" id="CP000724">
    <property type="protein sequence ID" value="ABR50855.1"/>
    <property type="molecule type" value="Genomic_DNA"/>
</dbReference>
<comment type="cofactor">
    <cofactor evidence="1">
        <name>pyridoxal 5'-phosphate</name>
        <dbReference type="ChEBI" id="CHEBI:597326"/>
    </cofactor>
</comment>
<dbReference type="InterPro" id="IPR016454">
    <property type="entry name" value="Cysteine_dSase"/>
</dbReference>
<dbReference type="Gene3D" id="3.40.640.10">
    <property type="entry name" value="Type I PLP-dependent aspartate aminotransferase-like (Major domain)"/>
    <property type="match status" value="1"/>
</dbReference>
<dbReference type="InterPro" id="IPR010970">
    <property type="entry name" value="Cys_dSase_SufS"/>
</dbReference>
<evidence type="ECO:0000313" key="9">
    <source>
        <dbReference type="Proteomes" id="UP000001572"/>
    </source>
</evidence>
<evidence type="ECO:0000256" key="5">
    <source>
        <dbReference type="ARBA" id="ARBA00022898"/>
    </source>
</evidence>
<reference evidence="9" key="1">
    <citation type="journal article" date="2016" name="Genome Announc.">
        <title>Complete genome sequence of Alkaliphilus metalliredigens strain QYMF, an alkaliphilic and metal-reducing bacterium isolated from borax-contaminated leachate ponds.</title>
        <authorList>
            <person name="Hwang C."/>
            <person name="Copeland A."/>
            <person name="Lucas S."/>
            <person name="Lapidus A."/>
            <person name="Barry K."/>
            <person name="Detter J.C."/>
            <person name="Glavina Del Rio T."/>
            <person name="Hammon N."/>
            <person name="Israni S."/>
            <person name="Dalin E."/>
            <person name="Tice H."/>
            <person name="Pitluck S."/>
            <person name="Chertkov O."/>
            <person name="Brettin T."/>
            <person name="Bruce D."/>
            <person name="Han C."/>
            <person name="Schmutz J."/>
            <person name="Larimer F."/>
            <person name="Land M.L."/>
            <person name="Hauser L."/>
            <person name="Kyrpides N."/>
            <person name="Mikhailova N."/>
            <person name="Ye Q."/>
            <person name="Zhou J."/>
            <person name="Richardson P."/>
            <person name="Fields M.W."/>
        </authorList>
    </citation>
    <scope>NUCLEOTIDE SEQUENCE [LARGE SCALE GENOMIC DNA]</scope>
    <source>
        <strain evidence="9">QYMF</strain>
    </source>
</reference>
<dbReference type="CDD" id="cd06453">
    <property type="entry name" value="SufS_like"/>
    <property type="match status" value="1"/>
</dbReference>
<feature type="domain" description="Aminotransferase class V" evidence="7">
    <location>
        <begin position="2"/>
        <end position="368"/>
    </location>
</feature>
<evidence type="ECO:0000256" key="6">
    <source>
        <dbReference type="ARBA" id="ARBA00050776"/>
    </source>
</evidence>
<keyword evidence="9" id="KW-1185">Reference proteome</keyword>
<dbReference type="AlphaFoldDB" id="A6TXD7"/>
<organism evidence="8 9">
    <name type="scientific">Alkaliphilus metalliredigens (strain QYMF)</name>
    <dbReference type="NCBI Taxonomy" id="293826"/>
    <lineage>
        <taxon>Bacteria</taxon>
        <taxon>Bacillati</taxon>
        <taxon>Bacillota</taxon>
        <taxon>Clostridia</taxon>
        <taxon>Peptostreptococcales</taxon>
        <taxon>Natronincolaceae</taxon>
        <taxon>Alkaliphilus</taxon>
    </lineage>
</organism>
<evidence type="ECO:0000256" key="1">
    <source>
        <dbReference type="ARBA" id="ARBA00001933"/>
    </source>
</evidence>
<dbReference type="PANTHER" id="PTHR43586:SF4">
    <property type="entry name" value="ISOPENICILLIN N EPIMERASE"/>
    <property type="match status" value="1"/>
</dbReference>
<comment type="similarity">
    <text evidence="2">Belongs to the class-V pyridoxal-phosphate-dependent aminotransferase family. Csd subfamily.</text>
</comment>
<dbReference type="HOGENOM" id="CLU_003433_2_4_9"/>
<gene>
    <name evidence="8" type="ordered locus">Amet_4789</name>
</gene>
<dbReference type="GO" id="GO:0031071">
    <property type="term" value="F:cysteine desulfurase activity"/>
    <property type="evidence" value="ECO:0007669"/>
    <property type="project" value="UniProtKB-EC"/>
</dbReference>
<comment type="catalytic activity">
    <reaction evidence="6">
        <text>(sulfur carrier)-H + L-cysteine = (sulfur carrier)-SH + L-alanine</text>
        <dbReference type="Rhea" id="RHEA:43892"/>
        <dbReference type="Rhea" id="RHEA-COMP:14737"/>
        <dbReference type="Rhea" id="RHEA-COMP:14739"/>
        <dbReference type="ChEBI" id="CHEBI:29917"/>
        <dbReference type="ChEBI" id="CHEBI:35235"/>
        <dbReference type="ChEBI" id="CHEBI:57972"/>
        <dbReference type="ChEBI" id="CHEBI:64428"/>
        <dbReference type="EC" id="2.8.1.7"/>
    </reaction>
</comment>
<evidence type="ECO:0000256" key="4">
    <source>
        <dbReference type="ARBA" id="ARBA00022679"/>
    </source>
</evidence>
<dbReference type="OrthoDB" id="9804366at2"/>
<dbReference type="InterPro" id="IPR015422">
    <property type="entry name" value="PyrdxlP-dep_Trfase_small"/>
</dbReference>
<keyword evidence="4" id="KW-0808">Transferase</keyword>
<evidence type="ECO:0000259" key="7">
    <source>
        <dbReference type="Pfam" id="PF00266"/>
    </source>
</evidence>
<dbReference type="Pfam" id="PF00266">
    <property type="entry name" value="Aminotran_5"/>
    <property type="match status" value="1"/>
</dbReference>
<dbReference type="GO" id="GO:0030170">
    <property type="term" value="F:pyridoxal phosphate binding"/>
    <property type="evidence" value="ECO:0007669"/>
    <property type="project" value="InterPro"/>
</dbReference>
<dbReference type="Gene3D" id="3.90.1150.10">
    <property type="entry name" value="Aspartate Aminotransferase, domain 1"/>
    <property type="match status" value="1"/>
</dbReference>
<dbReference type="Proteomes" id="UP000001572">
    <property type="component" value="Chromosome"/>
</dbReference>
<name>A6TXD7_ALKMQ</name>
<keyword evidence="5" id="KW-0663">Pyridoxal phosphate</keyword>
<dbReference type="InterPro" id="IPR015424">
    <property type="entry name" value="PyrdxlP-dep_Trfase"/>
</dbReference>
<dbReference type="GO" id="GO:0006534">
    <property type="term" value="P:cysteine metabolic process"/>
    <property type="evidence" value="ECO:0007669"/>
    <property type="project" value="InterPro"/>
</dbReference>